<dbReference type="PANTHER" id="PTHR42774">
    <property type="entry name" value="PHOSPHOTRANSFERASE SYSTEM TRANSPORT PROTEIN"/>
    <property type="match status" value="1"/>
</dbReference>
<dbReference type="PROSITE" id="PS00584">
    <property type="entry name" value="PFKB_KINASES_2"/>
    <property type="match status" value="1"/>
</dbReference>
<proteinExistence type="predicted"/>
<reference evidence="5" key="1">
    <citation type="journal article" date="2023" name="Arch. Microbiol.">
        <title>Desulfoferula mesophilus gen. nov. sp. nov., a mesophilic sulfate-reducing bacterium isolated from a brackish lake sediment.</title>
        <authorList>
            <person name="Watanabe T."/>
            <person name="Yabe T."/>
            <person name="Tsuji J.M."/>
            <person name="Fukui M."/>
        </authorList>
    </citation>
    <scope>NUCLEOTIDE SEQUENCE [LARGE SCALE GENOMIC DNA]</scope>
    <source>
        <strain evidence="5">12FAK</strain>
    </source>
</reference>
<keyword evidence="2" id="KW-0418">Kinase</keyword>
<evidence type="ECO:0000259" key="3">
    <source>
        <dbReference type="Pfam" id="PF00294"/>
    </source>
</evidence>
<dbReference type="Pfam" id="PF00294">
    <property type="entry name" value="PfkB"/>
    <property type="match status" value="1"/>
</dbReference>
<dbReference type="EMBL" id="AP028679">
    <property type="protein sequence ID" value="BEQ15565.1"/>
    <property type="molecule type" value="Genomic_DNA"/>
</dbReference>
<dbReference type="InterPro" id="IPR052562">
    <property type="entry name" value="Ketohexokinase-related"/>
</dbReference>
<keyword evidence="1" id="KW-0808">Transferase</keyword>
<dbReference type="Gene3D" id="3.40.1190.20">
    <property type="match status" value="1"/>
</dbReference>
<dbReference type="AlphaFoldDB" id="A0AAU9EVG0"/>
<feature type="domain" description="Carbohydrate kinase PfkB" evidence="3">
    <location>
        <begin position="39"/>
        <end position="302"/>
    </location>
</feature>
<dbReference type="SUPFAM" id="SSF53613">
    <property type="entry name" value="Ribokinase-like"/>
    <property type="match status" value="1"/>
</dbReference>
<dbReference type="InterPro" id="IPR011611">
    <property type="entry name" value="PfkB_dom"/>
</dbReference>
<evidence type="ECO:0000313" key="5">
    <source>
        <dbReference type="Proteomes" id="UP001366166"/>
    </source>
</evidence>
<name>A0AAU9EVG0_9BACT</name>
<evidence type="ECO:0000256" key="1">
    <source>
        <dbReference type="ARBA" id="ARBA00022679"/>
    </source>
</evidence>
<sequence length="315" mass="32679">MPGGGPLRLPAAGQRPWDAVCLGLNASDHLCLIPRYPRRGSKIRMRRMVNSGGGQAATAACALARLGHRVSYAGVVGDDEAGGLAGPRLAGFGVDTGSLVVKLGLGSQEAFILVEEQGGERTIVWTRDEACRLEPGDLDRERLASCRLLHLDGHFMAASLEAARIARAAGAVLTLDAERIEPGTAELVSLCHVVVGQHDFAQRLTGKDDPREALEALAAMGPLWAGRTRGEGGAQMLAEGELASHPGFAVEAVDTTGAGDVFHAGLAHAVLLGQGPREALATACALAAISVTALGGRTALPDRPGLESFLRERSA</sequence>
<dbReference type="PANTHER" id="PTHR42774:SF3">
    <property type="entry name" value="KETOHEXOKINASE"/>
    <property type="match status" value="1"/>
</dbReference>
<dbReference type="RefSeq" id="WP_338600129.1">
    <property type="nucleotide sequence ID" value="NZ_AP028679.1"/>
</dbReference>
<dbReference type="InterPro" id="IPR002173">
    <property type="entry name" value="Carboh/pur_kinase_PfkB_CS"/>
</dbReference>
<dbReference type="GO" id="GO:0016301">
    <property type="term" value="F:kinase activity"/>
    <property type="evidence" value="ECO:0007669"/>
    <property type="project" value="UniProtKB-KW"/>
</dbReference>
<evidence type="ECO:0000313" key="4">
    <source>
        <dbReference type="EMBL" id="BEQ15565.1"/>
    </source>
</evidence>
<dbReference type="InterPro" id="IPR029056">
    <property type="entry name" value="Ribokinase-like"/>
</dbReference>
<dbReference type="Proteomes" id="UP001366166">
    <property type="component" value="Chromosome"/>
</dbReference>
<organism evidence="4 5">
    <name type="scientific">Desulfoferula mesophila</name>
    <dbReference type="NCBI Taxonomy" id="3058419"/>
    <lineage>
        <taxon>Bacteria</taxon>
        <taxon>Pseudomonadati</taxon>
        <taxon>Thermodesulfobacteriota</taxon>
        <taxon>Desulfarculia</taxon>
        <taxon>Desulfarculales</taxon>
        <taxon>Desulfarculaceae</taxon>
        <taxon>Desulfoferula</taxon>
    </lineage>
</organism>
<evidence type="ECO:0000256" key="2">
    <source>
        <dbReference type="ARBA" id="ARBA00022777"/>
    </source>
</evidence>
<gene>
    <name evidence="4" type="ORF">FAK_26310</name>
</gene>
<dbReference type="KEGG" id="dmp:FAK_26310"/>
<protein>
    <submittedName>
        <fullName evidence="4">Ribokinase</fullName>
    </submittedName>
</protein>
<accession>A0AAU9EVG0</accession>
<keyword evidence="5" id="KW-1185">Reference proteome</keyword>